<dbReference type="Gramene" id="KQL15692">
    <property type="protein sequence ID" value="KQL15692"/>
    <property type="gene ID" value="SETIT_025422mg"/>
</dbReference>
<dbReference type="InParanoid" id="K3ZFS0"/>
<dbReference type="AlphaFoldDB" id="K3ZFS0"/>
<sequence length="58" mass="6878">MKSFMNLTLNNTYFEVLYGFRKAFSKILQILPEKLLSIVLSYPGMYISQYPSNFIYLK</sequence>
<accession>K3ZFS0</accession>
<dbReference type="EMBL" id="AGNK02001763">
    <property type="status" value="NOT_ANNOTATED_CDS"/>
    <property type="molecule type" value="Genomic_DNA"/>
</dbReference>
<dbReference type="HOGENOM" id="CLU_2982668_0_0_1"/>
<reference evidence="1" key="2">
    <citation type="submission" date="2018-08" db="UniProtKB">
        <authorList>
            <consortium name="EnsemblPlants"/>
        </authorList>
    </citation>
    <scope>IDENTIFICATION</scope>
    <source>
        <strain evidence="1">Yugu1</strain>
    </source>
</reference>
<dbReference type="Proteomes" id="UP000004995">
    <property type="component" value="Unassembled WGS sequence"/>
</dbReference>
<proteinExistence type="predicted"/>
<reference evidence="2" key="1">
    <citation type="journal article" date="2012" name="Nat. Biotechnol.">
        <title>Reference genome sequence of the model plant Setaria.</title>
        <authorList>
            <person name="Bennetzen J.L."/>
            <person name="Schmutz J."/>
            <person name="Wang H."/>
            <person name="Percifield R."/>
            <person name="Hawkins J."/>
            <person name="Pontaroli A.C."/>
            <person name="Estep M."/>
            <person name="Feng L."/>
            <person name="Vaughn J.N."/>
            <person name="Grimwood J."/>
            <person name="Jenkins J."/>
            <person name="Barry K."/>
            <person name="Lindquist E."/>
            <person name="Hellsten U."/>
            <person name="Deshpande S."/>
            <person name="Wang X."/>
            <person name="Wu X."/>
            <person name="Mitros T."/>
            <person name="Triplett J."/>
            <person name="Yang X."/>
            <person name="Ye C.Y."/>
            <person name="Mauro-Herrera M."/>
            <person name="Wang L."/>
            <person name="Li P."/>
            <person name="Sharma M."/>
            <person name="Sharma R."/>
            <person name="Ronald P.C."/>
            <person name="Panaud O."/>
            <person name="Kellogg E.A."/>
            <person name="Brutnell T.P."/>
            <person name="Doust A.N."/>
            <person name="Tuskan G.A."/>
            <person name="Rokhsar D."/>
            <person name="Devos K.M."/>
        </authorList>
    </citation>
    <scope>NUCLEOTIDE SEQUENCE [LARGE SCALE GENOMIC DNA]</scope>
    <source>
        <strain evidence="2">cv. Yugu1</strain>
    </source>
</reference>
<evidence type="ECO:0000313" key="2">
    <source>
        <dbReference type="Proteomes" id="UP000004995"/>
    </source>
</evidence>
<keyword evidence="2" id="KW-1185">Reference proteome</keyword>
<name>K3ZFS0_SETIT</name>
<evidence type="ECO:0000313" key="1">
    <source>
        <dbReference type="EnsemblPlants" id="KQL15692"/>
    </source>
</evidence>
<dbReference type="EnsemblPlants" id="KQL15692">
    <property type="protein sequence ID" value="KQL15692"/>
    <property type="gene ID" value="SETIT_025422mg"/>
</dbReference>
<organism evidence="1 2">
    <name type="scientific">Setaria italica</name>
    <name type="common">Foxtail millet</name>
    <name type="synonym">Panicum italicum</name>
    <dbReference type="NCBI Taxonomy" id="4555"/>
    <lineage>
        <taxon>Eukaryota</taxon>
        <taxon>Viridiplantae</taxon>
        <taxon>Streptophyta</taxon>
        <taxon>Embryophyta</taxon>
        <taxon>Tracheophyta</taxon>
        <taxon>Spermatophyta</taxon>
        <taxon>Magnoliopsida</taxon>
        <taxon>Liliopsida</taxon>
        <taxon>Poales</taxon>
        <taxon>Poaceae</taxon>
        <taxon>PACMAD clade</taxon>
        <taxon>Panicoideae</taxon>
        <taxon>Panicodae</taxon>
        <taxon>Paniceae</taxon>
        <taxon>Cenchrinae</taxon>
        <taxon>Setaria</taxon>
    </lineage>
</organism>
<protein>
    <submittedName>
        <fullName evidence="1">Uncharacterized protein</fullName>
    </submittedName>
</protein>